<evidence type="ECO:0000259" key="6">
    <source>
        <dbReference type="Pfam" id="PF02803"/>
    </source>
</evidence>
<dbReference type="EMBL" id="LVVZ01000015">
    <property type="protein sequence ID" value="OKL43900.1"/>
    <property type="molecule type" value="Genomic_DNA"/>
</dbReference>
<dbReference type="PANTHER" id="PTHR18919">
    <property type="entry name" value="ACETYL-COA C-ACYLTRANSFERASE"/>
    <property type="match status" value="1"/>
</dbReference>
<dbReference type="Gene3D" id="3.40.47.10">
    <property type="match status" value="2"/>
</dbReference>
<evidence type="ECO:0000256" key="4">
    <source>
        <dbReference type="RuleBase" id="RU003557"/>
    </source>
</evidence>
<comment type="caution">
    <text evidence="7">The sequence shown here is derived from an EMBL/GenBank/DDBJ whole genome shotgun (WGS) entry which is preliminary data.</text>
</comment>
<dbReference type="PROSITE" id="PS00737">
    <property type="entry name" value="THIOLASE_2"/>
    <property type="match status" value="1"/>
</dbReference>
<keyword evidence="3 4" id="KW-0012">Acyltransferase</keyword>
<evidence type="ECO:0000259" key="5">
    <source>
        <dbReference type="Pfam" id="PF00108"/>
    </source>
</evidence>
<feature type="domain" description="Thiolase N-terminal" evidence="5">
    <location>
        <begin position="5"/>
        <end position="246"/>
    </location>
</feature>
<evidence type="ECO:0000256" key="2">
    <source>
        <dbReference type="ARBA" id="ARBA00022679"/>
    </source>
</evidence>
<dbReference type="InterPro" id="IPR020613">
    <property type="entry name" value="Thiolase_CS"/>
</dbReference>
<comment type="similarity">
    <text evidence="1 4">Belongs to the thiolase-like superfamily. Thiolase family.</text>
</comment>
<dbReference type="InterPro" id="IPR002155">
    <property type="entry name" value="Thiolase"/>
</dbReference>
<dbReference type="RefSeq" id="WP_028481303.1">
    <property type="nucleotide sequence ID" value="NZ_LVVZ01000015.1"/>
</dbReference>
<evidence type="ECO:0000256" key="3">
    <source>
        <dbReference type="ARBA" id="ARBA00023315"/>
    </source>
</evidence>
<dbReference type="InterPro" id="IPR020617">
    <property type="entry name" value="Thiolase_C"/>
</dbReference>
<dbReference type="Pfam" id="PF02803">
    <property type="entry name" value="Thiolase_C"/>
    <property type="match status" value="1"/>
</dbReference>
<dbReference type="InterPro" id="IPR020616">
    <property type="entry name" value="Thiolase_N"/>
</dbReference>
<dbReference type="STRING" id="197461.A3843_09860"/>
<reference evidence="7 8" key="1">
    <citation type="submission" date="2016-03" db="EMBL/GenBank/DDBJ databases">
        <title>Genome sequence of Nesiotobacter sp. nov., a moderately halophilic alphaproteobacterium isolated from the Yellow Sea, China.</title>
        <authorList>
            <person name="Zhang G."/>
            <person name="Zhang R."/>
        </authorList>
    </citation>
    <scope>NUCLEOTIDE SEQUENCE [LARGE SCALE GENOMIC DNA]</scope>
    <source>
        <strain evidence="7 8">WB1-6</strain>
    </source>
</reference>
<accession>A0A1U7JGM6</accession>
<proteinExistence type="inferred from homology"/>
<evidence type="ECO:0000313" key="8">
    <source>
        <dbReference type="Proteomes" id="UP000185783"/>
    </source>
</evidence>
<name>A0A1U7JGM6_9HYPH</name>
<dbReference type="Proteomes" id="UP000185783">
    <property type="component" value="Unassembled WGS sequence"/>
</dbReference>
<evidence type="ECO:0000313" key="7">
    <source>
        <dbReference type="EMBL" id="OKL43900.1"/>
    </source>
</evidence>
<keyword evidence="2 4" id="KW-0808">Transferase</keyword>
<dbReference type="SUPFAM" id="SSF53901">
    <property type="entry name" value="Thiolase-like"/>
    <property type="match status" value="2"/>
</dbReference>
<dbReference type="AlphaFoldDB" id="A0A1U7JGM6"/>
<keyword evidence="8" id="KW-1185">Reference proteome</keyword>
<feature type="domain" description="Thiolase C-terminal" evidence="6">
    <location>
        <begin position="256"/>
        <end position="373"/>
    </location>
</feature>
<gene>
    <name evidence="7" type="ORF">A3843_09860</name>
</gene>
<dbReference type="Pfam" id="PF00108">
    <property type="entry name" value="Thiolase_N"/>
    <property type="match status" value="1"/>
</dbReference>
<organism evidence="7 8">
    <name type="scientific">Pseudovibrio exalbescens</name>
    <dbReference type="NCBI Taxonomy" id="197461"/>
    <lineage>
        <taxon>Bacteria</taxon>
        <taxon>Pseudomonadati</taxon>
        <taxon>Pseudomonadota</taxon>
        <taxon>Alphaproteobacteria</taxon>
        <taxon>Hyphomicrobiales</taxon>
        <taxon>Stappiaceae</taxon>
        <taxon>Pseudovibrio</taxon>
    </lineage>
</organism>
<evidence type="ECO:0008006" key="9">
    <source>
        <dbReference type="Google" id="ProtNLM"/>
    </source>
</evidence>
<protein>
    <recommendedName>
        <fullName evidence="9">Acetyl-CoA acetyltransferase</fullName>
    </recommendedName>
</protein>
<evidence type="ECO:0000256" key="1">
    <source>
        <dbReference type="ARBA" id="ARBA00010982"/>
    </source>
</evidence>
<dbReference type="PANTHER" id="PTHR18919:SF107">
    <property type="entry name" value="ACETYL-COA ACETYLTRANSFERASE, CYTOSOLIC"/>
    <property type="match status" value="1"/>
</dbReference>
<sequence length="376" mass="38844">MTTAAVVSARRSSVQPRGGVYAKLQVWELWAPVAQAALADAGVAACDVDRVILGNGLYGGGNPARLCALAAGLPDHVAAMTVDTQCCAGLDSVMLAVSLVESGAADVVLCGGVESFSRRPLRAHRDQGGELAFYERPPFSPDPARDPDPAQANAVLADFCRITPAEQNDWAVDSHRKALAAHEAGRQAAELVAVTLDDPRRDGFMRKLSPAVAERAPVLARHGDGVVTRATTAVEADAAAALVVRRVEAEKGHGLRVQACSQQGSDPAQPGLAPVAALKDMQRRHALDYGCLSVVEMMEAYAVQALACLAPFNFAPGAINRGGGALARGHPIGASGAILMVRLFHELAREPVGARGLAAIAAAGGLSTAVVAQKLG</sequence>
<dbReference type="GO" id="GO:0003988">
    <property type="term" value="F:acetyl-CoA C-acyltransferase activity"/>
    <property type="evidence" value="ECO:0007669"/>
    <property type="project" value="UniProtKB-ARBA"/>
</dbReference>
<dbReference type="InterPro" id="IPR016039">
    <property type="entry name" value="Thiolase-like"/>
</dbReference>
<dbReference type="PIRSF" id="PIRSF000429">
    <property type="entry name" value="Ac-CoA_Ac_transf"/>
    <property type="match status" value="1"/>
</dbReference>